<proteinExistence type="predicted"/>
<organism evidence="1 2">
    <name type="scientific">Nonlabens agnitus</name>
    <dbReference type="NCBI Taxonomy" id="870484"/>
    <lineage>
        <taxon>Bacteria</taxon>
        <taxon>Pseudomonadati</taxon>
        <taxon>Bacteroidota</taxon>
        <taxon>Flavobacteriia</taxon>
        <taxon>Flavobacteriales</taxon>
        <taxon>Flavobacteriaceae</taxon>
        <taxon>Nonlabens</taxon>
    </lineage>
</organism>
<accession>A0A2S9WSR0</accession>
<dbReference type="Proteomes" id="UP000239532">
    <property type="component" value="Unassembled WGS sequence"/>
</dbReference>
<dbReference type="OrthoDB" id="9816482at2"/>
<sequence length="173" mass="19654">MNFGTNLIEDHKNEFLLTEVVPLKILKGYSYRAIGRINSTGELNGVLFFNRLPNESFEKKMILDVSDYSNSKTELVNKQELKDLTDSEAQADLGGFMFDIRIYDREKDAIEKLGNILNEKNTRTKNILNKLLGIRISKNGFGVKPYGDIDGVQDWLGLGQKRVQDPGKILDQI</sequence>
<name>A0A2S9WSR0_9FLAO</name>
<evidence type="ECO:0000313" key="2">
    <source>
        <dbReference type="Proteomes" id="UP000239532"/>
    </source>
</evidence>
<gene>
    <name evidence="1" type="ORF">BST86_04960</name>
</gene>
<dbReference type="AlphaFoldDB" id="A0A2S9WSR0"/>
<evidence type="ECO:0000313" key="1">
    <source>
        <dbReference type="EMBL" id="PRP66489.1"/>
    </source>
</evidence>
<keyword evidence="2" id="KW-1185">Reference proteome</keyword>
<dbReference type="EMBL" id="MQUC01000003">
    <property type="protein sequence ID" value="PRP66489.1"/>
    <property type="molecule type" value="Genomic_DNA"/>
</dbReference>
<protein>
    <submittedName>
        <fullName evidence="1">Uncharacterized protein</fullName>
    </submittedName>
</protein>
<comment type="caution">
    <text evidence="1">The sequence shown here is derived from an EMBL/GenBank/DDBJ whole genome shotgun (WGS) entry which is preliminary data.</text>
</comment>
<dbReference type="RefSeq" id="WP_105982316.1">
    <property type="nucleotide sequence ID" value="NZ_MQUC01000003.1"/>
</dbReference>
<reference evidence="1 2" key="1">
    <citation type="submission" date="2016-11" db="EMBL/GenBank/DDBJ databases">
        <title>Trade-off between light-utilization and light-protection in marine flavobacteria.</title>
        <authorList>
            <person name="Kumagai Y."/>
        </authorList>
    </citation>
    <scope>NUCLEOTIDE SEQUENCE [LARGE SCALE GENOMIC DNA]</scope>
    <source>
        <strain evidence="1 2">JCM 17109</strain>
    </source>
</reference>